<feature type="transmembrane region" description="Helical" evidence="2">
    <location>
        <begin position="348"/>
        <end position="372"/>
    </location>
</feature>
<keyword evidence="2" id="KW-0812">Transmembrane</keyword>
<evidence type="ECO:0000256" key="1">
    <source>
        <dbReference type="SAM" id="MobiDB-lite"/>
    </source>
</evidence>
<organism evidence="3">
    <name type="scientific">uncultured Frankineae bacterium</name>
    <dbReference type="NCBI Taxonomy" id="437475"/>
    <lineage>
        <taxon>Bacteria</taxon>
        <taxon>Bacillati</taxon>
        <taxon>Actinomycetota</taxon>
        <taxon>Actinomycetes</taxon>
        <taxon>Frankiales</taxon>
        <taxon>environmental samples</taxon>
    </lineage>
</organism>
<evidence type="ECO:0008006" key="4">
    <source>
        <dbReference type="Google" id="ProtNLM"/>
    </source>
</evidence>
<feature type="transmembrane region" description="Helical" evidence="2">
    <location>
        <begin position="224"/>
        <end position="255"/>
    </location>
</feature>
<feature type="transmembrane region" description="Helical" evidence="2">
    <location>
        <begin position="306"/>
        <end position="328"/>
    </location>
</feature>
<gene>
    <name evidence="3" type="ORF">AVDCRST_MAG16-2865</name>
</gene>
<dbReference type="EMBL" id="CADCUE010000273">
    <property type="protein sequence ID" value="CAA9358865.1"/>
    <property type="molecule type" value="Genomic_DNA"/>
</dbReference>
<feature type="transmembrane region" description="Helical" evidence="2">
    <location>
        <begin position="275"/>
        <end position="299"/>
    </location>
</feature>
<dbReference type="AlphaFoldDB" id="A0A6J4MJC4"/>
<feature type="transmembrane region" description="Helical" evidence="2">
    <location>
        <begin position="384"/>
        <end position="402"/>
    </location>
</feature>
<feature type="transmembrane region" description="Helical" evidence="2">
    <location>
        <begin position="414"/>
        <end position="430"/>
    </location>
</feature>
<proteinExistence type="predicted"/>
<feature type="transmembrane region" description="Helical" evidence="2">
    <location>
        <begin position="65"/>
        <end position="85"/>
    </location>
</feature>
<evidence type="ECO:0000313" key="3">
    <source>
        <dbReference type="EMBL" id="CAA9358865.1"/>
    </source>
</evidence>
<sequence>MPDRTRTAPLPAPPVHQRRRRRSAEAVAVAAAGLLLVVAFAAEPLGWWGGDVHQWLPPLSAHFDPALGPGLPMAVAVAYAVVRWGPSRAQSLRWRNLLLLTWASGLLWGSGLALLRGWSGGIVAPLSNDDESLVDVPRVDDVWETLRVYTDRILLTAPDHWTTYESGHPPLPLLFYVLLDRIGLGGPGPGGVVAALIGSTGVVAVLVTLRALGDERRARAAAPFLALTPLVIWIVVSTDAVILAVTAWGIALLALASTARGPGRRLPLSLAAGSVLGAGLFLSYGMVLMAPVAVGVLLAARTWRPLVPAVVAALGVVAAFAAAGFWWLEGLQVLEVRYYQGKGRLRQYSYWVWADLVVAAFAVGPAVVAGLGRTAAAARRWRHAPPTVLLAGGAVVAILAATTSGLSKSEVERIWLPFMLWLVPLTAMLPAGHQRRWLIASAGWALAVGVVFRTTW</sequence>
<protein>
    <recommendedName>
        <fullName evidence="4">Integral membrane protein</fullName>
    </recommendedName>
</protein>
<name>A0A6J4MJC4_9ACTN</name>
<feature type="transmembrane region" description="Helical" evidence="2">
    <location>
        <begin position="192"/>
        <end position="212"/>
    </location>
</feature>
<keyword evidence="2" id="KW-1133">Transmembrane helix</keyword>
<feature type="transmembrane region" description="Helical" evidence="2">
    <location>
        <begin position="97"/>
        <end position="118"/>
    </location>
</feature>
<keyword evidence="2" id="KW-0472">Membrane</keyword>
<accession>A0A6J4MJC4</accession>
<feature type="region of interest" description="Disordered" evidence="1">
    <location>
        <begin position="1"/>
        <end position="21"/>
    </location>
</feature>
<evidence type="ECO:0000256" key="2">
    <source>
        <dbReference type="SAM" id="Phobius"/>
    </source>
</evidence>
<reference evidence="3" key="1">
    <citation type="submission" date="2020-02" db="EMBL/GenBank/DDBJ databases">
        <authorList>
            <person name="Meier V. D."/>
        </authorList>
    </citation>
    <scope>NUCLEOTIDE SEQUENCE</scope>
    <source>
        <strain evidence="3">AVDCRST_MAG16</strain>
    </source>
</reference>
<feature type="transmembrane region" description="Helical" evidence="2">
    <location>
        <begin position="437"/>
        <end position="455"/>
    </location>
</feature>